<feature type="chain" id="PRO_5022967647" description="V8-like Glu-specific endopeptidase" evidence="2">
    <location>
        <begin position="34"/>
        <end position="328"/>
    </location>
</feature>
<feature type="signal peptide" evidence="2">
    <location>
        <begin position="1"/>
        <end position="33"/>
    </location>
</feature>
<dbReference type="STRING" id="1424659.SAMN05216368_11134"/>
<dbReference type="InterPro" id="IPR043504">
    <property type="entry name" value="Peptidase_S1_PA_chymotrypsin"/>
</dbReference>
<dbReference type="InterPro" id="IPR018114">
    <property type="entry name" value="TRYPSIN_HIS"/>
</dbReference>
<sequence>MMRSKVKTGALSALLIGTLVGTGGFLSAGAASAAIAPGSLTTTTSTSADVDRWVVPQTQQGGDYWTAERMQSAIPGEVLVQDNVAAGMIGAVAAGATSLVAPQQADPDQSPTATQVSPISHIGKIFFTLGGTDYVCSGNSISAANENTVVTAGHCVNEGPGNFASRLIFVPAYENGSAPFGQWNATELYAPTQWSNNGDISYDTGFAIVASPTGTSLSDSVGASGVTFNQSRGLTYTAYGYPAAPPFTGETLQSCYGTASADPYGQSQSQGIPCDMTGGSSGGPWMIGNGSSGLQNSVNSFGYNNIANTMFGPYWGSVIENTYVAASA</sequence>
<dbReference type="RefSeq" id="WP_233197442.1">
    <property type="nucleotide sequence ID" value="NZ_FNIB01000011.1"/>
</dbReference>
<organism evidence="3 4">
    <name type="scientific">Cryobacterium flavum</name>
    <dbReference type="NCBI Taxonomy" id="1424659"/>
    <lineage>
        <taxon>Bacteria</taxon>
        <taxon>Bacillati</taxon>
        <taxon>Actinomycetota</taxon>
        <taxon>Actinomycetes</taxon>
        <taxon>Micrococcales</taxon>
        <taxon>Microbacteriaceae</taxon>
        <taxon>Cryobacterium</taxon>
    </lineage>
</organism>
<dbReference type="GO" id="GO:0004252">
    <property type="term" value="F:serine-type endopeptidase activity"/>
    <property type="evidence" value="ECO:0007669"/>
    <property type="project" value="InterPro"/>
</dbReference>
<keyword evidence="1 2" id="KW-0732">Signal</keyword>
<evidence type="ECO:0000313" key="3">
    <source>
        <dbReference type="EMBL" id="SDO13995.1"/>
    </source>
</evidence>
<evidence type="ECO:0000256" key="1">
    <source>
        <dbReference type="ARBA" id="ARBA00022729"/>
    </source>
</evidence>
<dbReference type="EMBL" id="FNIB01000011">
    <property type="protein sequence ID" value="SDO13995.1"/>
    <property type="molecule type" value="Genomic_DNA"/>
</dbReference>
<protein>
    <recommendedName>
        <fullName evidence="5">V8-like Glu-specific endopeptidase</fullName>
    </recommendedName>
</protein>
<evidence type="ECO:0000313" key="4">
    <source>
        <dbReference type="Proteomes" id="UP000199639"/>
    </source>
</evidence>
<evidence type="ECO:0008006" key="5">
    <source>
        <dbReference type="Google" id="ProtNLM"/>
    </source>
</evidence>
<dbReference type="InterPro" id="IPR050966">
    <property type="entry name" value="Glutamyl_endopeptidase"/>
</dbReference>
<dbReference type="Proteomes" id="UP000199639">
    <property type="component" value="Unassembled WGS sequence"/>
</dbReference>
<dbReference type="AlphaFoldDB" id="A0A5E9G2M6"/>
<dbReference type="InterPro" id="IPR009003">
    <property type="entry name" value="Peptidase_S1_PA"/>
</dbReference>
<dbReference type="PANTHER" id="PTHR15462">
    <property type="entry name" value="SERINE PROTEASE"/>
    <property type="match status" value="1"/>
</dbReference>
<proteinExistence type="predicted"/>
<evidence type="ECO:0000256" key="2">
    <source>
        <dbReference type="SAM" id="SignalP"/>
    </source>
</evidence>
<accession>A0A5E9G2M6</accession>
<dbReference type="Gene3D" id="2.40.10.10">
    <property type="entry name" value="Trypsin-like serine proteases"/>
    <property type="match status" value="2"/>
</dbReference>
<dbReference type="GO" id="GO:0006508">
    <property type="term" value="P:proteolysis"/>
    <property type="evidence" value="ECO:0007669"/>
    <property type="project" value="InterPro"/>
</dbReference>
<dbReference type="PROSITE" id="PS00134">
    <property type="entry name" value="TRYPSIN_HIS"/>
    <property type="match status" value="1"/>
</dbReference>
<gene>
    <name evidence="3" type="ORF">SAMN05216368_11134</name>
</gene>
<dbReference type="SUPFAM" id="SSF50494">
    <property type="entry name" value="Trypsin-like serine proteases"/>
    <property type="match status" value="1"/>
</dbReference>
<name>A0A5E9G2M6_9MICO</name>
<reference evidence="3 4" key="1">
    <citation type="submission" date="2016-10" db="EMBL/GenBank/DDBJ databases">
        <authorList>
            <person name="Varghese N."/>
            <person name="Submissions S."/>
        </authorList>
    </citation>
    <scope>NUCLEOTIDE SEQUENCE [LARGE SCALE GENOMIC DNA]</scope>
    <source>
        <strain evidence="3 4">CGMCC 1.11215</strain>
    </source>
</reference>